<dbReference type="AlphaFoldDB" id="A0A5R9L2D2"/>
<dbReference type="EMBL" id="VCEJ01000002">
    <property type="protein sequence ID" value="TLV02744.1"/>
    <property type="molecule type" value="Genomic_DNA"/>
</dbReference>
<dbReference type="Proteomes" id="UP000306402">
    <property type="component" value="Unassembled WGS sequence"/>
</dbReference>
<name>A0A5R9L2D2_9BACT</name>
<dbReference type="Gene3D" id="3.40.630.30">
    <property type="match status" value="1"/>
</dbReference>
<organism evidence="1 2">
    <name type="scientific">Dyadobacter luticola</name>
    <dbReference type="NCBI Taxonomy" id="1979387"/>
    <lineage>
        <taxon>Bacteria</taxon>
        <taxon>Pseudomonadati</taxon>
        <taxon>Bacteroidota</taxon>
        <taxon>Cytophagia</taxon>
        <taxon>Cytophagales</taxon>
        <taxon>Spirosomataceae</taxon>
        <taxon>Dyadobacter</taxon>
    </lineage>
</organism>
<protein>
    <recommendedName>
        <fullName evidence="3">PIN domain-containing protein</fullName>
    </recommendedName>
</protein>
<dbReference type="SUPFAM" id="SSF88723">
    <property type="entry name" value="PIN domain-like"/>
    <property type="match status" value="1"/>
</dbReference>
<dbReference type="OrthoDB" id="9773249at2"/>
<evidence type="ECO:0000313" key="2">
    <source>
        <dbReference type="Proteomes" id="UP000306402"/>
    </source>
</evidence>
<sequence length="509" mass="59348">MRVLLDTNIVIHRETSKIVNPGIGKLFGWFDKLGHRKSIHPITVQEIQTHKDANVVKTMSVKLDNYYLLKTLAPLDSRIQEIISQSDKTENDVNDSKLLNELLADRVDILITEDKNIHKKGKKLGEEIANKIFTIERYLEKMNSENPDLVNYKVLAVKKEYFGNIDVNDHFFDSFRRDYDGFDKWFGKKSDEIAYICYEEDQVMAFLFLKAEEKGENYKDITPEFPRKRRLKIGTFKVTLNGFKLGERFLKIIFDNAVSQKVDEIYVTIFENTQEQKRLIELLEEWGFDHWGAKKSGSSEEKVYVRDFSKAYDSKNPKRSYPNISVHSDTYIIPIYGSYHTDLLPDSILKTESPLDFVENEPHRNSISKVYVSRGRNRSLKVGDNIIFYRTGDTDPKLYTSVISTIGIVESVVTNIADENDFVRLCRKRSVFTDDQLRAQWNHKENSRPFIVNFLYTYSFPKRINLKQLLEIGVISSIYNVPRGFEKISTDYFLSIIEKTNTNESIIVY</sequence>
<gene>
    <name evidence="1" type="ORF">FEN17_03745</name>
</gene>
<keyword evidence="2" id="KW-1185">Reference proteome</keyword>
<accession>A0A5R9L2D2</accession>
<comment type="caution">
    <text evidence="1">The sequence shown here is derived from an EMBL/GenBank/DDBJ whole genome shotgun (WGS) entry which is preliminary data.</text>
</comment>
<evidence type="ECO:0000313" key="1">
    <source>
        <dbReference type="EMBL" id="TLV02744.1"/>
    </source>
</evidence>
<evidence type="ECO:0008006" key="3">
    <source>
        <dbReference type="Google" id="ProtNLM"/>
    </source>
</evidence>
<dbReference type="RefSeq" id="WP_138363954.1">
    <property type="nucleotide sequence ID" value="NZ_VCEJ01000002.1"/>
</dbReference>
<dbReference type="CDD" id="cd18699">
    <property type="entry name" value="PIN_VapC_like"/>
    <property type="match status" value="1"/>
</dbReference>
<dbReference type="InterPro" id="IPR029060">
    <property type="entry name" value="PIN-like_dom_sf"/>
</dbReference>
<proteinExistence type="predicted"/>
<reference evidence="1 2" key="1">
    <citation type="submission" date="2019-05" db="EMBL/GenBank/DDBJ databases">
        <authorList>
            <person name="Qu J.-H."/>
        </authorList>
    </citation>
    <scope>NUCLEOTIDE SEQUENCE [LARGE SCALE GENOMIC DNA]</scope>
    <source>
        <strain evidence="1 2">T17</strain>
    </source>
</reference>